<evidence type="ECO:0000256" key="1">
    <source>
        <dbReference type="SAM" id="MobiDB-lite"/>
    </source>
</evidence>
<dbReference type="AlphaFoldDB" id="A0A1F7WJB2"/>
<feature type="region of interest" description="Disordered" evidence="1">
    <location>
        <begin position="239"/>
        <end position="357"/>
    </location>
</feature>
<dbReference type="Gene3D" id="3.30.70.1070">
    <property type="entry name" value="Sporulation related repeat"/>
    <property type="match status" value="2"/>
</dbReference>
<evidence type="ECO:0000313" key="5">
    <source>
        <dbReference type="Proteomes" id="UP000178735"/>
    </source>
</evidence>
<organism evidence="4 5">
    <name type="scientific">Candidatus Wallbacteria bacterium GWC2_49_35</name>
    <dbReference type="NCBI Taxonomy" id="1817813"/>
    <lineage>
        <taxon>Bacteria</taxon>
        <taxon>Candidatus Walliibacteriota</taxon>
    </lineage>
</organism>
<evidence type="ECO:0000259" key="3">
    <source>
        <dbReference type="PROSITE" id="PS51724"/>
    </source>
</evidence>
<dbReference type="SUPFAM" id="SSF110997">
    <property type="entry name" value="Sporulation related repeat"/>
    <property type="match status" value="1"/>
</dbReference>
<feature type="region of interest" description="Disordered" evidence="1">
    <location>
        <begin position="59"/>
        <end position="78"/>
    </location>
</feature>
<sequence>MKQNKNFNFQSISSANEKMLIIFSWIIVVIIVVLVGLYYGQQVREQEVSAARVQSTAAPQDVEVSSDSDSKVEEGEMSARSASSVLTDSMALNKNEVFCVQIGSHEGPDFYNSSRADAIISEFSSRGTYSKKIIVNPEKDQHIVQLGIFKNYEDAKTFLNSVKLKNYPAEIAIVADPNARIGGSQAAVPAADTKKEVVVSTPDSKIVGELKTPAAEKVPTAQVKPAAVKAPEIKIPEKVEPAASAPAKTSPAAAEEPAKSNFKIVTAKAEEKKPAPAAVKPPEPSGEEPAAEEIVAEEIKPAEPKKEPKPKSPPKEVKTPAKAAPVEETEDEITAGEDEFEIVADDEEATQDGGKGPYYIQIGTYKSNSNADSLKAKLKKMGVANVAIVPGKVASGDSVYRVRITGYASKAAAGKAFSGIKGAFPEVKPYISK</sequence>
<name>A0A1F7WJB2_9BACT</name>
<dbReference type="STRING" id="1817813.A2008_09015"/>
<dbReference type="EMBL" id="MGFH01000213">
    <property type="protein sequence ID" value="OGM02228.1"/>
    <property type="molecule type" value="Genomic_DNA"/>
</dbReference>
<feature type="compositionally biased region" description="Low complexity" evidence="1">
    <location>
        <begin position="241"/>
        <end position="255"/>
    </location>
</feature>
<keyword evidence="2" id="KW-1133">Transmembrane helix</keyword>
<dbReference type="Proteomes" id="UP000178735">
    <property type="component" value="Unassembled WGS sequence"/>
</dbReference>
<reference evidence="4 5" key="1">
    <citation type="journal article" date="2016" name="Nat. Commun.">
        <title>Thousands of microbial genomes shed light on interconnected biogeochemical processes in an aquifer system.</title>
        <authorList>
            <person name="Anantharaman K."/>
            <person name="Brown C.T."/>
            <person name="Hug L.A."/>
            <person name="Sharon I."/>
            <person name="Castelle C.J."/>
            <person name="Probst A.J."/>
            <person name="Thomas B.C."/>
            <person name="Singh A."/>
            <person name="Wilkins M.J."/>
            <person name="Karaoz U."/>
            <person name="Brodie E.L."/>
            <person name="Williams K.H."/>
            <person name="Hubbard S.S."/>
            <person name="Banfield J.F."/>
        </authorList>
    </citation>
    <scope>NUCLEOTIDE SEQUENCE [LARGE SCALE GENOMIC DNA]</scope>
</reference>
<feature type="transmembrane region" description="Helical" evidence="2">
    <location>
        <begin position="20"/>
        <end position="39"/>
    </location>
</feature>
<evidence type="ECO:0000256" key="2">
    <source>
        <dbReference type="SAM" id="Phobius"/>
    </source>
</evidence>
<evidence type="ECO:0000313" key="4">
    <source>
        <dbReference type="EMBL" id="OGM02228.1"/>
    </source>
</evidence>
<feature type="compositionally biased region" description="Basic and acidic residues" evidence="1">
    <location>
        <begin position="297"/>
        <end position="319"/>
    </location>
</feature>
<proteinExistence type="predicted"/>
<feature type="compositionally biased region" description="Acidic residues" evidence="1">
    <location>
        <begin position="327"/>
        <end position="350"/>
    </location>
</feature>
<keyword evidence="2" id="KW-0472">Membrane</keyword>
<dbReference type="Pfam" id="PF05036">
    <property type="entry name" value="SPOR"/>
    <property type="match status" value="2"/>
</dbReference>
<feature type="compositionally biased region" description="Acidic residues" evidence="1">
    <location>
        <begin position="285"/>
        <end position="296"/>
    </location>
</feature>
<feature type="domain" description="SPOR" evidence="3">
    <location>
        <begin position="352"/>
        <end position="433"/>
    </location>
</feature>
<dbReference type="InterPro" id="IPR036680">
    <property type="entry name" value="SPOR-like_sf"/>
</dbReference>
<gene>
    <name evidence="4" type="ORF">A2008_09015</name>
</gene>
<dbReference type="InterPro" id="IPR007730">
    <property type="entry name" value="SPOR-like_dom"/>
</dbReference>
<accession>A0A1F7WJB2</accession>
<keyword evidence="2" id="KW-0812">Transmembrane</keyword>
<dbReference type="GO" id="GO:0042834">
    <property type="term" value="F:peptidoglycan binding"/>
    <property type="evidence" value="ECO:0007669"/>
    <property type="project" value="InterPro"/>
</dbReference>
<dbReference type="PROSITE" id="PS51724">
    <property type="entry name" value="SPOR"/>
    <property type="match status" value="1"/>
</dbReference>
<protein>
    <recommendedName>
        <fullName evidence="3">SPOR domain-containing protein</fullName>
    </recommendedName>
</protein>
<comment type="caution">
    <text evidence="4">The sequence shown here is derived from an EMBL/GenBank/DDBJ whole genome shotgun (WGS) entry which is preliminary data.</text>
</comment>